<gene>
    <name evidence="1" type="ORF">Hypma_003283</name>
</gene>
<sequence>MPSSCQRSCRLGYTLPACLSALNGACLFRDLCSKDLKLATHEIGEVTRFLSKVKPAPGDDLHRLYRAEYYLSLHSYHAALEDLEAYTLPFHRIDLLTALCYLALGKPKEAMQRIHSLNKPFDKSLSGILGATFVPSYLRSLSTCMDDEIRQFEQARKDSQWSAARQHLNNLLELEATKLRPELRPKNKEAQDPDKHLGLNRLKDIGKTQIRPVEWTTWNIEVEYMLNPDTWEDSIRQYVTLGNPLLTPT</sequence>
<dbReference type="AlphaFoldDB" id="A0A369K176"/>
<dbReference type="EMBL" id="LUEZ02000014">
    <property type="protein sequence ID" value="RDB27718.1"/>
    <property type="molecule type" value="Genomic_DNA"/>
</dbReference>
<evidence type="ECO:0000313" key="2">
    <source>
        <dbReference type="Proteomes" id="UP000076154"/>
    </source>
</evidence>
<proteinExistence type="predicted"/>
<reference evidence="1" key="1">
    <citation type="submission" date="2018-04" db="EMBL/GenBank/DDBJ databases">
        <title>Whole genome sequencing of Hypsizygus marmoreus.</title>
        <authorList>
            <person name="Choi I.-G."/>
            <person name="Min B."/>
            <person name="Kim J.-G."/>
            <person name="Kim S."/>
            <person name="Oh Y.-L."/>
            <person name="Kong W.-S."/>
            <person name="Park H."/>
            <person name="Jeong J."/>
            <person name="Song E.-S."/>
        </authorList>
    </citation>
    <scope>NUCLEOTIDE SEQUENCE [LARGE SCALE GENOMIC DNA]</scope>
    <source>
        <strain evidence="1">51987-8</strain>
    </source>
</reference>
<protein>
    <submittedName>
        <fullName evidence="1">Uncharacterized protein</fullName>
    </submittedName>
</protein>
<accession>A0A369K176</accession>
<dbReference type="InParanoid" id="A0A369K176"/>
<dbReference type="Proteomes" id="UP000076154">
    <property type="component" value="Unassembled WGS sequence"/>
</dbReference>
<evidence type="ECO:0000313" key="1">
    <source>
        <dbReference type="EMBL" id="RDB27718.1"/>
    </source>
</evidence>
<comment type="caution">
    <text evidence="1">The sequence shown here is derived from an EMBL/GenBank/DDBJ whole genome shotgun (WGS) entry which is preliminary data.</text>
</comment>
<name>A0A369K176_HYPMA</name>
<keyword evidence="2" id="KW-1185">Reference proteome</keyword>
<organism evidence="1 2">
    <name type="scientific">Hypsizygus marmoreus</name>
    <name type="common">White beech mushroom</name>
    <name type="synonym">Agaricus marmoreus</name>
    <dbReference type="NCBI Taxonomy" id="39966"/>
    <lineage>
        <taxon>Eukaryota</taxon>
        <taxon>Fungi</taxon>
        <taxon>Dikarya</taxon>
        <taxon>Basidiomycota</taxon>
        <taxon>Agaricomycotina</taxon>
        <taxon>Agaricomycetes</taxon>
        <taxon>Agaricomycetidae</taxon>
        <taxon>Agaricales</taxon>
        <taxon>Tricholomatineae</taxon>
        <taxon>Lyophyllaceae</taxon>
        <taxon>Hypsizygus</taxon>
    </lineage>
</organism>